<dbReference type="EMBL" id="JAYWIO010000006">
    <property type="protein sequence ID" value="KAK7255632.1"/>
    <property type="molecule type" value="Genomic_DNA"/>
</dbReference>
<accession>A0AAN9EDT4</accession>
<protein>
    <submittedName>
        <fullName evidence="1">Uncharacterized protein</fullName>
    </submittedName>
</protein>
<keyword evidence="2" id="KW-1185">Reference proteome</keyword>
<evidence type="ECO:0000313" key="1">
    <source>
        <dbReference type="EMBL" id="KAK7255632.1"/>
    </source>
</evidence>
<gene>
    <name evidence="1" type="ORF">RIF29_29047</name>
</gene>
<comment type="caution">
    <text evidence="1">The sequence shown here is derived from an EMBL/GenBank/DDBJ whole genome shotgun (WGS) entry which is preliminary data.</text>
</comment>
<reference evidence="1 2" key="1">
    <citation type="submission" date="2024-01" db="EMBL/GenBank/DDBJ databases">
        <title>The genomes of 5 underutilized Papilionoideae crops provide insights into root nodulation and disease resistanc.</title>
        <authorList>
            <person name="Yuan L."/>
        </authorList>
    </citation>
    <scope>NUCLEOTIDE SEQUENCE [LARGE SCALE GENOMIC DNA]</scope>
    <source>
        <strain evidence="1">ZHUSHIDOU_FW_LH</strain>
        <tissue evidence="1">Leaf</tissue>
    </source>
</reference>
<dbReference type="AlphaFoldDB" id="A0AAN9EDT4"/>
<dbReference type="Proteomes" id="UP001372338">
    <property type="component" value="Unassembled WGS sequence"/>
</dbReference>
<organism evidence="1 2">
    <name type="scientific">Crotalaria pallida</name>
    <name type="common">Smooth rattlebox</name>
    <name type="synonym">Crotalaria striata</name>
    <dbReference type="NCBI Taxonomy" id="3830"/>
    <lineage>
        <taxon>Eukaryota</taxon>
        <taxon>Viridiplantae</taxon>
        <taxon>Streptophyta</taxon>
        <taxon>Embryophyta</taxon>
        <taxon>Tracheophyta</taxon>
        <taxon>Spermatophyta</taxon>
        <taxon>Magnoliopsida</taxon>
        <taxon>eudicotyledons</taxon>
        <taxon>Gunneridae</taxon>
        <taxon>Pentapetalae</taxon>
        <taxon>rosids</taxon>
        <taxon>fabids</taxon>
        <taxon>Fabales</taxon>
        <taxon>Fabaceae</taxon>
        <taxon>Papilionoideae</taxon>
        <taxon>50 kb inversion clade</taxon>
        <taxon>genistoids sensu lato</taxon>
        <taxon>core genistoids</taxon>
        <taxon>Crotalarieae</taxon>
        <taxon>Crotalaria</taxon>
    </lineage>
</organism>
<proteinExistence type="predicted"/>
<sequence>MVEPEQTLDGGTRTDPRWWNANRPDDVVRLTHSSTKLKPRYKIKDENKTVFMPVYKHESDSLVVEVKPKNQNRNVEVVK</sequence>
<evidence type="ECO:0000313" key="2">
    <source>
        <dbReference type="Proteomes" id="UP001372338"/>
    </source>
</evidence>
<name>A0AAN9EDT4_CROPI</name>